<keyword evidence="2" id="KW-1185">Reference proteome</keyword>
<accession>A0ACB6QS50</accession>
<protein>
    <submittedName>
        <fullName evidence="1">Uncharacterized protein</fullName>
    </submittedName>
</protein>
<organism evidence="1 2">
    <name type="scientific">Lindgomyces ingoldianus</name>
    <dbReference type="NCBI Taxonomy" id="673940"/>
    <lineage>
        <taxon>Eukaryota</taxon>
        <taxon>Fungi</taxon>
        <taxon>Dikarya</taxon>
        <taxon>Ascomycota</taxon>
        <taxon>Pezizomycotina</taxon>
        <taxon>Dothideomycetes</taxon>
        <taxon>Pleosporomycetidae</taxon>
        <taxon>Pleosporales</taxon>
        <taxon>Lindgomycetaceae</taxon>
        <taxon>Lindgomyces</taxon>
    </lineage>
</organism>
<proteinExistence type="predicted"/>
<dbReference type="EMBL" id="MU003510">
    <property type="protein sequence ID" value="KAF2469824.1"/>
    <property type="molecule type" value="Genomic_DNA"/>
</dbReference>
<comment type="caution">
    <text evidence="1">The sequence shown here is derived from an EMBL/GenBank/DDBJ whole genome shotgun (WGS) entry which is preliminary data.</text>
</comment>
<evidence type="ECO:0000313" key="1">
    <source>
        <dbReference type="EMBL" id="KAF2469824.1"/>
    </source>
</evidence>
<gene>
    <name evidence="1" type="ORF">BDR25DRAFT_356073</name>
</gene>
<name>A0ACB6QS50_9PLEO</name>
<evidence type="ECO:0000313" key="2">
    <source>
        <dbReference type="Proteomes" id="UP000799755"/>
    </source>
</evidence>
<reference evidence="1" key="1">
    <citation type="journal article" date="2020" name="Stud. Mycol.">
        <title>101 Dothideomycetes genomes: a test case for predicting lifestyles and emergence of pathogens.</title>
        <authorList>
            <person name="Haridas S."/>
            <person name="Albert R."/>
            <person name="Binder M."/>
            <person name="Bloem J."/>
            <person name="Labutti K."/>
            <person name="Salamov A."/>
            <person name="Andreopoulos B."/>
            <person name="Baker S."/>
            <person name="Barry K."/>
            <person name="Bills G."/>
            <person name="Bluhm B."/>
            <person name="Cannon C."/>
            <person name="Castanera R."/>
            <person name="Culley D."/>
            <person name="Daum C."/>
            <person name="Ezra D."/>
            <person name="Gonzalez J."/>
            <person name="Henrissat B."/>
            <person name="Kuo A."/>
            <person name="Liang C."/>
            <person name="Lipzen A."/>
            <person name="Lutzoni F."/>
            <person name="Magnuson J."/>
            <person name="Mondo S."/>
            <person name="Nolan M."/>
            <person name="Ohm R."/>
            <person name="Pangilinan J."/>
            <person name="Park H.-J."/>
            <person name="Ramirez L."/>
            <person name="Alfaro M."/>
            <person name="Sun H."/>
            <person name="Tritt A."/>
            <person name="Yoshinaga Y."/>
            <person name="Zwiers L.-H."/>
            <person name="Turgeon B."/>
            <person name="Goodwin S."/>
            <person name="Spatafora J."/>
            <person name="Crous P."/>
            <person name="Grigoriev I."/>
        </authorList>
    </citation>
    <scope>NUCLEOTIDE SEQUENCE</scope>
    <source>
        <strain evidence="1">ATCC 200398</strain>
    </source>
</reference>
<dbReference type="Proteomes" id="UP000799755">
    <property type="component" value="Unassembled WGS sequence"/>
</dbReference>
<sequence>MIFDEIFVVTSTRVLLSMSRFQSPSHHYFGFPHQVQKSKDHPNNTTKVDLLLPPTRILIYFHQFYCRSVVLELMSLCSCFRFMCSADLNRTRTLANITIAAEIVDRATQSALLELPGIGRPWRSDTCKQRAASKFRSRPNNFGRCILCNRRDHQSATVACYTDPDPASLITVHRILTKTPSAVHFYVPVRFLHSCIHVTMANLKTYIDCQRKSPSTTSTYLNFYKILTHKNATGIKAYLQAHYCLFRDCSYKEQRKEKGELHEPSQRMHWWAKMVIGASASPPLTPMCALGLIYMHGYGLGWKRPKLFNCYRVLILPHQRSNMPWNQHFHSRNTSVLKPSILSKAIVLEIPLHVPPSAY</sequence>